<keyword evidence="5" id="KW-0496">Mitochondrion</keyword>
<dbReference type="RefSeq" id="XP_026610995.1">
    <property type="nucleotide sequence ID" value="XM_026757101.1"/>
</dbReference>
<dbReference type="PANTHER" id="PTHR36091">
    <property type="entry name" value="ALTERED INHERITANCE OF MITOCHONDRIA PROTEIN 9, MITOCHONDRIAL"/>
    <property type="match status" value="1"/>
</dbReference>
<dbReference type="VEuPathDB" id="FungiDB:CDV56_103482"/>
<evidence type="ECO:0000256" key="3">
    <source>
        <dbReference type="ARBA" id="ARBA00016197"/>
    </source>
</evidence>
<feature type="domain" description="Protein kinase" evidence="8">
    <location>
        <begin position="1"/>
        <end position="178"/>
    </location>
</feature>
<evidence type="ECO:0000256" key="4">
    <source>
        <dbReference type="ARBA" id="ARBA00022946"/>
    </source>
</evidence>
<comment type="subcellular location">
    <subcellularLocation>
        <location evidence="1">Mitochondrion</location>
    </subcellularLocation>
</comment>
<dbReference type="GO" id="GO:0005739">
    <property type="term" value="C:mitochondrion"/>
    <property type="evidence" value="ECO:0007669"/>
    <property type="project" value="UniProtKB-SubCell"/>
</dbReference>
<feature type="region of interest" description="Disordered" evidence="7">
    <location>
        <begin position="937"/>
        <end position="956"/>
    </location>
</feature>
<organism evidence="9 10">
    <name type="scientific">Aspergillus thermomutatus</name>
    <name type="common">Neosartorya pseudofischeri</name>
    <dbReference type="NCBI Taxonomy" id="41047"/>
    <lineage>
        <taxon>Eukaryota</taxon>
        <taxon>Fungi</taxon>
        <taxon>Dikarya</taxon>
        <taxon>Ascomycota</taxon>
        <taxon>Pezizomycotina</taxon>
        <taxon>Eurotiomycetes</taxon>
        <taxon>Eurotiomycetidae</taxon>
        <taxon>Eurotiales</taxon>
        <taxon>Aspergillaceae</taxon>
        <taxon>Aspergillus</taxon>
        <taxon>Aspergillus subgen. Fumigati</taxon>
    </lineage>
</organism>
<evidence type="ECO:0000256" key="7">
    <source>
        <dbReference type="SAM" id="MobiDB-lite"/>
    </source>
</evidence>
<evidence type="ECO:0000256" key="6">
    <source>
        <dbReference type="ARBA" id="ARBA00031849"/>
    </source>
</evidence>
<dbReference type="Proteomes" id="UP000215305">
    <property type="component" value="Unassembled WGS sequence"/>
</dbReference>
<evidence type="ECO:0000259" key="8">
    <source>
        <dbReference type="PROSITE" id="PS50011"/>
    </source>
</evidence>
<dbReference type="PROSITE" id="PS50011">
    <property type="entry name" value="PROTEIN_KINASE_DOM"/>
    <property type="match status" value="1"/>
</dbReference>
<comment type="similarity">
    <text evidence="2">Belongs to the AIM9 family.</text>
</comment>
<dbReference type="STRING" id="41047.A0A397G661"/>
<keyword evidence="10" id="KW-1185">Reference proteome</keyword>
<dbReference type="GO" id="GO:0005524">
    <property type="term" value="F:ATP binding"/>
    <property type="evidence" value="ECO:0007669"/>
    <property type="project" value="InterPro"/>
</dbReference>
<dbReference type="Gene3D" id="3.90.1200.10">
    <property type="match status" value="1"/>
</dbReference>
<reference evidence="9" key="1">
    <citation type="submission" date="2018-08" db="EMBL/GenBank/DDBJ databases">
        <title>Draft genome sequence of azole-resistant Aspergillus thermomutatus (Neosartorya pseudofischeri) strain HMR AF 39, isolated from a human nasal aspirate.</title>
        <authorList>
            <person name="Parent-Michaud M."/>
            <person name="Dufresne P.J."/>
            <person name="Fournier E."/>
            <person name="Martineau C."/>
            <person name="Moreira S."/>
            <person name="Perkins V."/>
            <person name="De Repentigny L."/>
            <person name="Dufresne S.F."/>
        </authorList>
    </citation>
    <scope>NUCLEOTIDE SEQUENCE [LARGE SCALE GENOMIC DNA]</scope>
    <source>
        <strain evidence="9">HMR AF 39</strain>
    </source>
</reference>
<accession>A0A397G661</accession>
<dbReference type="SUPFAM" id="SSF56112">
    <property type="entry name" value="Protein kinase-like (PK-like)"/>
    <property type="match status" value="2"/>
</dbReference>
<feature type="region of interest" description="Disordered" evidence="7">
    <location>
        <begin position="723"/>
        <end position="757"/>
    </location>
</feature>
<sequence length="956" mass="108600">MSSTLVGSSGRIYVRDRVLKAHPRRPELNIYLAQENNKGQLGIEKVVLSDLDCSLELEGEKLLHARIGNVMWRSPEAQIGRGLGKPSDVFSYGLLFLYVITGMETLHPDFKELREAGVESELEILSRLITFFDPVPFELVTHVNHGRWAHILMELSEATAGDPSMRFTQWKEDDFPNLDAETKRVISMMNIESPKKTCIDTPDTDGCKQIGSSSQYSDSFRRKYRFNEESELAKRYLKFNLQQLLDVAINVCDGAQYCTRITKCAEGLHNKAFILKMDNGSEVFAKLPNPNAGPAHFSVASEVATRELLRDVFDIPVPRILSWSSDAASNLVEAEYIIEEKAPGVRLGSVWNRWPRELKLQLIAQVVDMENKLTTICFDKHGCIYFKEDLRSLVGEAEDIHAHTIESDVFERFSIGPLTTNELWSGTRKDMKLDRGPWKDAFEYTRAIGQNEMAWIKTHAVPRMNYYRSNQNRELPEDGISLLEKYMDVSSYLVPQSSDEPSSINVLWHPDLHLDNIFVDPDTYRITRIVDWQSACVAPLFYQAGVPTMCRHPRPVREGWVVPERPADFESLSKDEQKRINDDLESETIHKYYEAQVCKRAPLHWAVLQQPAIPILRKPVWLVSGVWENRDLFFLREALMNIAAHWSEFFPNAPCPIGFSSEDTELHSKEEENIKGVGHMLLLFREQAVLPVDGMVEPEDYDLARENNLARYNPGGEFVTCQYKEPPDRTRPTVQEYNDERDRSKLQNCDEGNKGQGAARSQFIRAVDADENQAAGRLFQRKCAKRAPSRDVDTSYSDQPPRNGGNLWTQWVLVKAVFTRQVYSISWSALVDPGDSDDGLKINRCQPNFGDGKDHRGFALLNRDSWFDRNPWAKDYTAMYNPQRSEASTSILTISFEMQEIDLEATSAVVVAPPKTHPHPTYAETTSGGLIMAASPRATGLGHLPTPTATNLARET</sequence>
<dbReference type="EMBL" id="NKHU02000263">
    <property type="protein sequence ID" value="RHZ46087.1"/>
    <property type="molecule type" value="Genomic_DNA"/>
</dbReference>
<dbReference type="GO" id="GO:0004672">
    <property type="term" value="F:protein kinase activity"/>
    <property type="evidence" value="ECO:0007669"/>
    <property type="project" value="InterPro"/>
</dbReference>
<dbReference type="GeneID" id="38125456"/>
<evidence type="ECO:0000256" key="1">
    <source>
        <dbReference type="ARBA" id="ARBA00004173"/>
    </source>
</evidence>
<dbReference type="OrthoDB" id="4467585at2759"/>
<name>A0A397G661_ASPTH</name>
<protein>
    <recommendedName>
        <fullName evidence="3">Altered inheritance of mitochondria protein 9, mitochondrial</fullName>
    </recommendedName>
    <alternativeName>
        <fullName evidence="6">Found in mitochondrial proteome protein 29</fullName>
    </alternativeName>
</protein>
<dbReference type="InterPro" id="IPR051035">
    <property type="entry name" value="Mito_inheritance_9"/>
</dbReference>
<gene>
    <name evidence="9" type="ORF">CDV56_103482</name>
</gene>
<keyword evidence="4" id="KW-0809">Transit peptide</keyword>
<evidence type="ECO:0000256" key="5">
    <source>
        <dbReference type="ARBA" id="ARBA00023128"/>
    </source>
</evidence>
<proteinExistence type="inferred from homology"/>
<evidence type="ECO:0000256" key="2">
    <source>
        <dbReference type="ARBA" id="ARBA00005543"/>
    </source>
</evidence>
<dbReference type="PANTHER" id="PTHR36091:SF1">
    <property type="entry name" value="ALTERED INHERITANCE OF MITOCHONDRIA PROTEIN 9, MITOCHONDRIAL"/>
    <property type="match status" value="1"/>
</dbReference>
<comment type="caution">
    <text evidence="9">The sequence shown here is derived from an EMBL/GenBank/DDBJ whole genome shotgun (WGS) entry which is preliminary data.</text>
</comment>
<dbReference type="InterPro" id="IPR011009">
    <property type="entry name" value="Kinase-like_dom_sf"/>
</dbReference>
<dbReference type="InterPro" id="IPR000719">
    <property type="entry name" value="Prot_kinase_dom"/>
</dbReference>
<dbReference type="AlphaFoldDB" id="A0A397G661"/>
<evidence type="ECO:0000313" key="10">
    <source>
        <dbReference type="Proteomes" id="UP000215305"/>
    </source>
</evidence>
<evidence type="ECO:0000313" key="9">
    <source>
        <dbReference type="EMBL" id="RHZ46087.1"/>
    </source>
</evidence>
<dbReference type="Gene3D" id="1.10.510.10">
    <property type="entry name" value="Transferase(Phosphotransferase) domain 1"/>
    <property type="match status" value="1"/>
</dbReference>
<feature type="compositionally biased region" description="Polar residues" evidence="7">
    <location>
        <begin position="947"/>
        <end position="956"/>
    </location>
</feature>